<keyword evidence="3" id="KW-1185">Reference proteome</keyword>
<feature type="compositionally biased region" description="Acidic residues" evidence="1">
    <location>
        <begin position="545"/>
        <end position="566"/>
    </location>
</feature>
<feature type="compositionally biased region" description="Polar residues" evidence="1">
    <location>
        <begin position="221"/>
        <end position="232"/>
    </location>
</feature>
<sequence>MEPTEIKLVQLAFGGLNKFVPIAMGTPYTKLVKTAYSMFKQEPDKVTFALYYDTNENAAVDEDVWNCGEEFFFSDATTARARKFYCAFTPIDASDAAQVGGSGATERHPQSPQADGMRPPSRAPARLEVVRSEARPGRRVSLPTSQDTSPRTHKRPRVLSPNHSGSSAGRRATNPEAAARGPRNRRWTSAVPQSPHSATRTRQGQAQRWSEDTSGRAGCHLQTSVTAANGHQSGPAPTGTPEMRASASSSPLSSARSSVSPPEWPEYTSGRAECHLPASATASNGHQSGPAPTGTLEMRASASSSPLSSARSSVLPPDESPFMPQSPTPRDSRKSVRAASTRANSLIIETIEKDHHDGPDASAIDARPQHGAPHRKDKEIEVTFHFENKMGYHEQLKFHPWTVMYPGREDLKEKEGQLRKYINDQLYMAWQRLTQRQRQGIMIDLEIFVYVYYCNTDNRVDMLHATNHHQLWEFLGANIKDSEPAKLGAAVTLHRKQDVEMKILNRLSPTSSPERGGDDDRNIIPVEVAAEPAEHHDDDFVEENHDGEEEQGPGDDSDNNSNAGED</sequence>
<dbReference type="EMBL" id="JBBWUH010000008">
    <property type="protein sequence ID" value="KAK8159657.1"/>
    <property type="molecule type" value="Genomic_DNA"/>
</dbReference>
<evidence type="ECO:0000313" key="2">
    <source>
        <dbReference type="EMBL" id="KAK8159657.1"/>
    </source>
</evidence>
<protein>
    <submittedName>
        <fullName evidence="2">Uncharacterized protein</fullName>
    </submittedName>
</protein>
<organism evidence="2 3">
    <name type="scientific">Phyllosticta citrichinensis</name>
    <dbReference type="NCBI Taxonomy" id="1130410"/>
    <lineage>
        <taxon>Eukaryota</taxon>
        <taxon>Fungi</taxon>
        <taxon>Dikarya</taxon>
        <taxon>Ascomycota</taxon>
        <taxon>Pezizomycotina</taxon>
        <taxon>Dothideomycetes</taxon>
        <taxon>Dothideomycetes incertae sedis</taxon>
        <taxon>Botryosphaeriales</taxon>
        <taxon>Phyllostictaceae</taxon>
        <taxon>Phyllosticta</taxon>
    </lineage>
</organism>
<feature type="region of interest" description="Disordered" evidence="1">
    <location>
        <begin position="505"/>
        <end position="566"/>
    </location>
</feature>
<evidence type="ECO:0000256" key="1">
    <source>
        <dbReference type="SAM" id="MobiDB-lite"/>
    </source>
</evidence>
<reference evidence="2 3" key="1">
    <citation type="journal article" date="2022" name="G3 (Bethesda)">
        <title>Enemy or ally: a genomic approach to elucidate the lifestyle of Phyllosticta citrichinaensis.</title>
        <authorList>
            <person name="Buijs V.A."/>
            <person name="Groenewald J.Z."/>
            <person name="Haridas S."/>
            <person name="LaButti K.M."/>
            <person name="Lipzen A."/>
            <person name="Martin F.M."/>
            <person name="Barry K."/>
            <person name="Grigoriev I.V."/>
            <person name="Crous P.W."/>
            <person name="Seidl M.F."/>
        </authorList>
    </citation>
    <scope>NUCLEOTIDE SEQUENCE [LARGE SCALE GENOMIC DNA]</scope>
    <source>
        <strain evidence="2 3">CBS 129764</strain>
    </source>
</reference>
<proteinExistence type="predicted"/>
<feature type="compositionally biased region" description="Polar residues" evidence="1">
    <location>
        <begin position="190"/>
        <end position="208"/>
    </location>
</feature>
<comment type="caution">
    <text evidence="2">The sequence shown here is derived from an EMBL/GenBank/DDBJ whole genome shotgun (WGS) entry which is preliminary data.</text>
</comment>
<feature type="region of interest" description="Disordered" evidence="1">
    <location>
        <begin position="96"/>
        <end position="340"/>
    </location>
</feature>
<name>A0ABR1XLF1_9PEZI</name>
<gene>
    <name evidence="2" type="ORF">IWX90DRAFT_307058</name>
</gene>
<accession>A0ABR1XLF1</accession>
<feature type="compositionally biased region" description="Basic and acidic residues" evidence="1">
    <location>
        <begin position="532"/>
        <end position="544"/>
    </location>
</feature>
<evidence type="ECO:0000313" key="3">
    <source>
        <dbReference type="Proteomes" id="UP001456524"/>
    </source>
</evidence>
<feature type="compositionally biased region" description="Low complexity" evidence="1">
    <location>
        <begin position="299"/>
        <end position="317"/>
    </location>
</feature>
<dbReference type="Proteomes" id="UP001456524">
    <property type="component" value="Unassembled WGS sequence"/>
</dbReference>
<feature type="compositionally biased region" description="Low complexity" evidence="1">
    <location>
        <begin position="245"/>
        <end position="261"/>
    </location>
</feature>